<sequence length="81" mass="8498">MTGLTLSFQCEIQSVYRNCIEIVPGFPSRLLPRGEVFCIGNGATFDRQARSGCVQTPAIQASQVAPLTSLPSEASIAAGAP</sequence>
<reference evidence="1 2" key="1">
    <citation type="submission" date="2016-01" db="EMBL/GenBank/DDBJ databases">
        <authorList>
            <person name="Manzoor S."/>
        </authorList>
    </citation>
    <scope>NUCLEOTIDE SEQUENCE [LARGE SCALE GENOMIC DNA]</scope>
    <source>
        <strain evidence="1">Methanoculleus sp MAB1</strain>
    </source>
</reference>
<protein>
    <submittedName>
        <fullName evidence="1">Uncharacterized protein</fullName>
    </submittedName>
</protein>
<dbReference type="AlphaFoldDB" id="A0A0X3BIT0"/>
<dbReference type="EMBL" id="LT158599">
    <property type="protein sequence ID" value="CVK31923.1"/>
    <property type="molecule type" value="Genomic_DNA"/>
</dbReference>
<evidence type="ECO:0000313" key="1">
    <source>
        <dbReference type="EMBL" id="CVK31923.1"/>
    </source>
</evidence>
<organism evidence="1 2">
    <name type="scientific">Methanoculleus bourgensis</name>
    <dbReference type="NCBI Taxonomy" id="83986"/>
    <lineage>
        <taxon>Archaea</taxon>
        <taxon>Methanobacteriati</taxon>
        <taxon>Methanobacteriota</taxon>
        <taxon>Stenosarchaea group</taxon>
        <taxon>Methanomicrobia</taxon>
        <taxon>Methanomicrobiales</taxon>
        <taxon>Methanomicrobiaceae</taxon>
        <taxon>Methanoculleus</taxon>
    </lineage>
</organism>
<proteinExistence type="predicted"/>
<accession>A0A0X3BIT0</accession>
<dbReference type="Proteomes" id="UP000069850">
    <property type="component" value="Chromosome 1"/>
</dbReference>
<gene>
    <name evidence="1" type="ORF">MMAB1_0709</name>
</gene>
<name>A0A0X3BIT0_9EURY</name>
<dbReference type="KEGG" id="mema:MMAB1_0709"/>
<evidence type="ECO:0000313" key="2">
    <source>
        <dbReference type="Proteomes" id="UP000069850"/>
    </source>
</evidence>